<proteinExistence type="predicted"/>
<feature type="domain" description="Macro" evidence="1">
    <location>
        <begin position="1"/>
        <end position="169"/>
    </location>
</feature>
<accession>A0A7K0G8E9</accession>
<dbReference type="InterPro" id="IPR010982">
    <property type="entry name" value="Lambda_DNA-bd_dom_sf"/>
</dbReference>
<dbReference type="Gene3D" id="3.40.220.10">
    <property type="entry name" value="Leucine Aminopeptidase, subunit E, domain 1"/>
    <property type="match status" value="1"/>
</dbReference>
<dbReference type="SUPFAM" id="SSF52949">
    <property type="entry name" value="Macro domain-like"/>
    <property type="match status" value="1"/>
</dbReference>
<keyword evidence="3" id="KW-1185">Reference proteome</keyword>
<evidence type="ECO:0000313" key="2">
    <source>
        <dbReference type="EMBL" id="MRX80097.1"/>
    </source>
</evidence>
<name>A0A7K0G8E9_9ACTN</name>
<dbReference type="RefSeq" id="WP_144688304.1">
    <property type="nucleotide sequence ID" value="NZ_VLLQ01000007.1"/>
</dbReference>
<dbReference type="InterPro" id="IPR043472">
    <property type="entry name" value="Macro_dom-like"/>
</dbReference>
<reference evidence="3" key="1">
    <citation type="submission" date="2019-08" db="EMBL/GenBank/DDBJ databases">
        <title>Arthrobacter sp. nov., isolated from plateau pika and Tibetan wild ass.</title>
        <authorList>
            <person name="Ge Y."/>
        </authorList>
    </citation>
    <scope>NUCLEOTIDE SEQUENCE [LARGE SCALE GENOMIC DNA]</scope>
    <source>
        <strain evidence="3">HF-1365</strain>
    </source>
</reference>
<organism evidence="2 3">
    <name type="scientific">Enorma shizhengliae</name>
    <dbReference type="NCBI Taxonomy" id="2606615"/>
    <lineage>
        <taxon>Bacteria</taxon>
        <taxon>Bacillati</taxon>
        <taxon>Actinomycetota</taxon>
        <taxon>Coriobacteriia</taxon>
        <taxon>Coriobacteriales</taxon>
        <taxon>Coriobacteriaceae</taxon>
        <taxon>Enorma</taxon>
    </lineage>
</organism>
<dbReference type="Proteomes" id="UP000470010">
    <property type="component" value="Unassembled WGS sequence"/>
</dbReference>
<dbReference type="PANTHER" id="PTHR11106">
    <property type="entry name" value="GANGLIOSIDE INDUCED DIFFERENTIATION ASSOCIATED PROTEIN 2-RELATED"/>
    <property type="match status" value="1"/>
</dbReference>
<protein>
    <submittedName>
        <fullName evidence="2">RNase III inhibitor</fullName>
    </submittedName>
</protein>
<dbReference type="SUPFAM" id="SSF47413">
    <property type="entry name" value="lambda repressor-like DNA-binding domains"/>
    <property type="match status" value="1"/>
</dbReference>
<dbReference type="AlphaFoldDB" id="A0A7K0G8E9"/>
<gene>
    <name evidence="2" type="ORF">GJE22_05770</name>
</gene>
<dbReference type="InterPro" id="IPR002589">
    <property type="entry name" value="Macro_dom"/>
</dbReference>
<dbReference type="Pfam" id="PF01661">
    <property type="entry name" value="Macro"/>
    <property type="match status" value="1"/>
</dbReference>
<sequence length="381" mass="41307">MPFSIVRDDISRVHADVLVNAANVRLAPGGGVCGALFSAAGFDEMRAACEAIGGCATGDAVATPAFNLPARWCVHAVGPIWRGGRAHEEELLHRCYRSAFARAVELGARSVAFPLISAGIYGFPVERALAIVREEVAALLEHHDEIELTLVVFERAVVQMGNALVEQVQEYIDDEYVDSSSFMRRDTGELERELRWMEDASAPLSVEMAEPVALPEYLREDDAPIVMPSASRPFVASSITAPGAAMPGAPSRAGTTLDAEIAQLVATLDAPFSTTLLALIDARGMTDAEAYHRANISRQLFSKIRGNESYRPSKQTVVALAIALELDMSATQDLLARAGFTLSKSSKFDVIVRFFIERGIYDLFQLNEVLFAYDLPLVGSV</sequence>
<dbReference type="GO" id="GO:0003677">
    <property type="term" value="F:DNA binding"/>
    <property type="evidence" value="ECO:0007669"/>
    <property type="project" value="InterPro"/>
</dbReference>
<evidence type="ECO:0000313" key="3">
    <source>
        <dbReference type="Proteomes" id="UP000470010"/>
    </source>
</evidence>
<dbReference type="PROSITE" id="PS51154">
    <property type="entry name" value="MACRO"/>
    <property type="match status" value="1"/>
</dbReference>
<dbReference type="PANTHER" id="PTHR11106:SF27">
    <property type="entry name" value="MACRO DOMAIN-CONTAINING PROTEIN"/>
    <property type="match status" value="1"/>
</dbReference>
<comment type="caution">
    <text evidence="2">The sequence shown here is derived from an EMBL/GenBank/DDBJ whole genome shotgun (WGS) entry which is preliminary data.</text>
</comment>
<evidence type="ECO:0000259" key="1">
    <source>
        <dbReference type="PROSITE" id="PS51154"/>
    </source>
</evidence>
<dbReference type="EMBL" id="VTFZ01000006">
    <property type="protein sequence ID" value="MRX80097.1"/>
    <property type="molecule type" value="Genomic_DNA"/>
</dbReference>
<dbReference type="SMART" id="SM00506">
    <property type="entry name" value="A1pp"/>
    <property type="match status" value="1"/>
</dbReference>